<dbReference type="GO" id="GO:0008270">
    <property type="term" value="F:zinc ion binding"/>
    <property type="evidence" value="ECO:0007669"/>
    <property type="project" value="InterPro"/>
</dbReference>
<name>A0A0W0YEE3_9GAMM</name>
<dbReference type="PANTHER" id="PTHR11079">
    <property type="entry name" value="CYTOSINE DEAMINASE FAMILY MEMBER"/>
    <property type="match status" value="1"/>
</dbReference>
<accession>A0A0W0YEE3</accession>
<dbReference type="PROSITE" id="PS00903">
    <property type="entry name" value="CYT_DCMP_DEAMINASES_1"/>
    <property type="match status" value="1"/>
</dbReference>
<evidence type="ECO:0000313" key="5">
    <source>
        <dbReference type="EMBL" id="KTD55227.1"/>
    </source>
</evidence>
<evidence type="ECO:0000256" key="3">
    <source>
        <dbReference type="SAM" id="SignalP"/>
    </source>
</evidence>
<reference evidence="5 6" key="1">
    <citation type="submission" date="2015-11" db="EMBL/GenBank/DDBJ databases">
        <title>Genomic analysis of 38 Legionella species identifies large and diverse effector repertoires.</title>
        <authorList>
            <person name="Burstein D."/>
            <person name="Amaro F."/>
            <person name="Zusman T."/>
            <person name="Lifshitz Z."/>
            <person name="Cohen O."/>
            <person name="Gilbert J.A."/>
            <person name="Pupko T."/>
            <person name="Shuman H.A."/>
            <person name="Segal G."/>
        </authorList>
    </citation>
    <scope>NUCLEOTIDE SEQUENCE [LARGE SCALE GENOMIC DNA]</scope>
    <source>
        <strain evidence="5 6">Mt.St.Helens-4</strain>
    </source>
</reference>
<gene>
    <name evidence="5" type="ORF">Lsai_2819</name>
</gene>
<comment type="caution">
    <text evidence="5">The sequence shown here is derived from an EMBL/GenBank/DDBJ whole genome shotgun (WGS) entry which is preliminary data.</text>
</comment>
<evidence type="ECO:0000313" key="6">
    <source>
        <dbReference type="Proteomes" id="UP000054621"/>
    </source>
</evidence>
<dbReference type="Pfam" id="PF00383">
    <property type="entry name" value="dCMP_cyt_deam_1"/>
    <property type="match status" value="1"/>
</dbReference>
<dbReference type="PATRIC" id="fig|28087.4.peg.3026"/>
<organism evidence="5 6">
    <name type="scientific">Legionella sainthelensi</name>
    <dbReference type="NCBI Taxonomy" id="28087"/>
    <lineage>
        <taxon>Bacteria</taxon>
        <taxon>Pseudomonadati</taxon>
        <taxon>Pseudomonadota</taxon>
        <taxon>Gammaproteobacteria</taxon>
        <taxon>Legionellales</taxon>
        <taxon>Legionellaceae</taxon>
        <taxon>Legionella</taxon>
    </lineage>
</organism>
<protein>
    <submittedName>
        <fullName evidence="5">Cytidine/deoxycytidylate deaminase</fullName>
    </submittedName>
</protein>
<dbReference type="eggNOG" id="COG0590">
    <property type="taxonomic scope" value="Bacteria"/>
</dbReference>
<keyword evidence="2" id="KW-0862">Zinc</keyword>
<dbReference type="GO" id="GO:0002100">
    <property type="term" value="P:tRNA wobble adenosine to inosine editing"/>
    <property type="evidence" value="ECO:0007669"/>
    <property type="project" value="TreeGrafter"/>
</dbReference>
<dbReference type="AlphaFoldDB" id="A0A0W0YEE3"/>
<proteinExistence type="predicted"/>
<evidence type="ECO:0000256" key="1">
    <source>
        <dbReference type="ARBA" id="ARBA00022723"/>
    </source>
</evidence>
<dbReference type="InterPro" id="IPR002125">
    <property type="entry name" value="CMP_dCMP_dom"/>
</dbReference>
<evidence type="ECO:0000256" key="2">
    <source>
        <dbReference type="ARBA" id="ARBA00022833"/>
    </source>
</evidence>
<dbReference type="GO" id="GO:0052717">
    <property type="term" value="F:tRNA-specific adenosine-34 deaminase activity"/>
    <property type="evidence" value="ECO:0007669"/>
    <property type="project" value="TreeGrafter"/>
</dbReference>
<dbReference type="PANTHER" id="PTHR11079:SF203">
    <property type="entry name" value="CMP_DCMP-TYPE DEAMINASE DOMAIN-CONTAINING PROTEIN"/>
    <property type="match status" value="1"/>
</dbReference>
<keyword evidence="1" id="KW-0479">Metal-binding</keyword>
<sequence length="177" mass="19659">MRIIKNITIIFFMIGYIQCAAANTAQVNKSDDYYMRIVIELAKKNPHAPFAALIVDNKTGKILARGLNASKVNPTFHGEMVAINNCIKKHPQVNWSNVTLYTTAEPCSMCQSAVVWANIPRVVFATSLDYLKSHGWDQINLQASEINKKSPFYHGVITGGVLADKANPLFAAPFHHE</sequence>
<dbReference type="Gene3D" id="3.40.140.10">
    <property type="entry name" value="Cytidine Deaminase, domain 2"/>
    <property type="match status" value="1"/>
</dbReference>
<dbReference type="RefSeq" id="WP_051544806.1">
    <property type="nucleotide sequence ID" value="NZ_CAAAJE010000013.1"/>
</dbReference>
<dbReference type="STRING" id="28087.Lsai_2819"/>
<dbReference type="EMBL" id="LNYV01000036">
    <property type="protein sequence ID" value="KTD55227.1"/>
    <property type="molecule type" value="Genomic_DNA"/>
</dbReference>
<feature type="chain" id="PRO_5006917507" evidence="3">
    <location>
        <begin position="22"/>
        <end position="177"/>
    </location>
</feature>
<feature type="domain" description="CMP/dCMP-type deaminase" evidence="4">
    <location>
        <begin position="29"/>
        <end position="147"/>
    </location>
</feature>
<dbReference type="InterPro" id="IPR016193">
    <property type="entry name" value="Cytidine_deaminase-like"/>
</dbReference>
<keyword evidence="3" id="KW-0732">Signal</keyword>
<dbReference type="InterPro" id="IPR016192">
    <property type="entry name" value="APOBEC/CMP_deaminase_Zn-bd"/>
</dbReference>
<dbReference type="PROSITE" id="PS51747">
    <property type="entry name" value="CYT_DCMP_DEAMINASES_2"/>
    <property type="match status" value="1"/>
</dbReference>
<feature type="signal peptide" evidence="3">
    <location>
        <begin position="1"/>
        <end position="21"/>
    </location>
</feature>
<dbReference type="Proteomes" id="UP000054621">
    <property type="component" value="Unassembled WGS sequence"/>
</dbReference>
<evidence type="ECO:0000259" key="4">
    <source>
        <dbReference type="PROSITE" id="PS51747"/>
    </source>
</evidence>
<dbReference type="CDD" id="cd01285">
    <property type="entry name" value="nucleoside_deaminase"/>
    <property type="match status" value="1"/>
</dbReference>
<dbReference type="SUPFAM" id="SSF53927">
    <property type="entry name" value="Cytidine deaminase-like"/>
    <property type="match status" value="1"/>
</dbReference>